<sequence length="88" mass="9942">MLGQLFQWIKRLSTGTTAESEDSYSQSFSDEERDVGRWTFMSVSIVFTLSLYVVAGLGYYAKVHVWDGMSEAQKEAVAKAMVVDTQYL</sequence>
<keyword evidence="3" id="KW-1185">Reference proteome</keyword>
<name>A0A1G8DQC8_9PSED</name>
<evidence type="ECO:0000313" key="2">
    <source>
        <dbReference type="EMBL" id="SDH59857.1"/>
    </source>
</evidence>
<feature type="transmembrane region" description="Helical" evidence="1">
    <location>
        <begin position="38"/>
        <end position="60"/>
    </location>
</feature>
<organism evidence="2 3">
    <name type="scientific">Pseudomonas abietaniphila</name>
    <dbReference type="NCBI Taxonomy" id="89065"/>
    <lineage>
        <taxon>Bacteria</taxon>
        <taxon>Pseudomonadati</taxon>
        <taxon>Pseudomonadota</taxon>
        <taxon>Gammaproteobacteria</taxon>
        <taxon>Pseudomonadales</taxon>
        <taxon>Pseudomonadaceae</taxon>
        <taxon>Pseudomonas</taxon>
    </lineage>
</organism>
<protein>
    <submittedName>
        <fullName evidence="2">Uncharacterized protein</fullName>
    </submittedName>
</protein>
<keyword evidence="1" id="KW-1133">Transmembrane helix</keyword>
<accession>A0A1G8DQC8</accession>
<dbReference type="RefSeq" id="WP_074753282.1">
    <property type="nucleotide sequence ID" value="NZ_FNCO01000007.1"/>
</dbReference>
<gene>
    <name evidence="2" type="ORF">SAMN05216605_107114</name>
</gene>
<evidence type="ECO:0000256" key="1">
    <source>
        <dbReference type="SAM" id="Phobius"/>
    </source>
</evidence>
<reference evidence="3" key="1">
    <citation type="submission" date="2016-10" db="EMBL/GenBank/DDBJ databases">
        <authorList>
            <person name="Varghese N."/>
            <person name="Submissions S."/>
        </authorList>
    </citation>
    <scope>NUCLEOTIDE SEQUENCE [LARGE SCALE GENOMIC DNA]</scope>
    <source>
        <strain evidence="3">ATCC 700689</strain>
    </source>
</reference>
<dbReference type="AlphaFoldDB" id="A0A1G8DQC8"/>
<proteinExistence type="predicted"/>
<keyword evidence="1" id="KW-0812">Transmembrane</keyword>
<dbReference type="EMBL" id="FNCO01000007">
    <property type="protein sequence ID" value="SDH59857.1"/>
    <property type="molecule type" value="Genomic_DNA"/>
</dbReference>
<dbReference type="Proteomes" id="UP000182894">
    <property type="component" value="Unassembled WGS sequence"/>
</dbReference>
<evidence type="ECO:0000313" key="3">
    <source>
        <dbReference type="Proteomes" id="UP000182894"/>
    </source>
</evidence>
<keyword evidence="1" id="KW-0472">Membrane</keyword>
<dbReference type="OrthoDB" id="6991002at2"/>